<sequence length="287" mass="30520">MSERLSDVAVRIESVRQLSAVVAAMQGIAAAHSREARGQLAGVQSYARTIATAIGQALAYQPAGAQAAPGPSPAGRHAVVAICAEQGFAGLFNERVLDAAERLVAAAPEPVQLLLVGDRGLMAAGTRRLAVAWSAPMMAHVGQATALANQIVEELYRRIDREGVSRISVVHAVPGSTQGVDVRETVLLPFDFARFPPARHAAQSLITLQPDVLLARLAEEYVFAELCEAVTLSFAAENEARLRAMVTAKSNVTRTLADLTAKSRRLRQEEITSEILELAGGQNARSQ</sequence>
<comment type="caution">
    <text evidence="10">The sequence shown here is derived from an EMBL/GenBank/DDBJ whole genome shotgun (WGS) entry which is preliminary data.</text>
</comment>
<comment type="similarity">
    <text evidence="3">Belongs to the ATPase gamma chain family.</text>
</comment>
<evidence type="ECO:0000313" key="11">
    <source>
        <dbReference type="Proteomes" id="UP000248021"/>
    </source>
</evidence>
<dbReference type="OrthoDB" id="6169121at2"/>
<dbReference type="SUPFAM" id="SSF52943">
    <property type="entry name" value="ATP synthase (F1-ATPase), gamma subunit"/>
    <property type="match status" value="1"/>
</dbReference>
<comment type="function">
    <text evidence="1">Produces ATP from ADP in the presence of a proton gradient across the membrane. The gamma chain is believed to be important in regulating ATPase activity and the flow of protons through the CF(0) complex.</text>
</comment>
<dbReference type="AlphaFoldDB" id="A0A2V3UH42"/>
<protein>
    <submittedName>
        <fullName evidence="10">F-type H+-transporting ATPase subunit gamma</fullName>
    </submittedName>
</protein>
<dbReference type="RefSeq" id="WP_110372731.1">
    <property type="nucleotide sequence ID" value="NZ_JAHBRY010000001.1"/>
</dbReference>
<dbReference type="GO" id="GO:0046933">
    <property type="term" value="F:proton-transporting ATP synthase activity, rotational mechanism"/>
    <property type="evidence" value="ECO:0007669"/>
    <property type="project" value="InterPro"/>
</dbReference>
<dbReference type="InterPro" id="IPR000131">
    <property type="entry name" value="ATP_synth_F1_gsu"/>
</dbReference>
<evidence type="ECO:0000256" key="2">
    <source>
        <dbReference type="ARBA" id="ARBA00004170"/>
    </source>
</evidence>
<organism evidence="10 11">
    <name type="scientific">Chelatococcus asaccharovorans</name>
    <dbReference type="NCBI Taxonomy" id="28210"/>
    <lineage>
        <taxon>Bacteria</taxon>
        <taxon>Pseudomonadati</taxon>
        <taxon>Pseudomonadota</taxon>
        <taxon>Alphaproteobacteria</taxon>
        <taxon>Hyphomicrobiales</taxon>
        <taxon>Chelatococcaceae</taxon>
        <taxon>Chelatococcus</taxon>
    </lineage>
</organism>
<keyword evidence="8" id="KW-0139">CF(1)</keyword>
<keyword evidence="6" id="KW-0406">Ion transport</keyword>
<evidence type="ECO:0000256" key="3">
    <source>
        <dbReference type="ARBA" id="ARBA00007681"/>
    </source>
</evidence>
<evidence type="ECO:0000256" key="7">
    <source>
        <dbReference type="ARBA" id="ARBA00023136"/>
    </source>
</evidence>
<dbReference type="InterPro" id="IPR035968">
    <property type="entry name" value="ATP_synth_F1_ATPase_gsu"/>
</dbReference>
<evidence type="ECO:0000256" key="5">
    <source>
        <dbReference type="ARBA" id="ARBA00022781"/>
    </source>
</evidence>
<comment type="subcellular location">
    <subcellularLocation>
        <location evidence="2">Membrane</location>
        <topology evidence="2">Peripheral membrane protein</topology>
    </subcellularLocation>
</comment>
<evidence type="ECO:0000256" key="8">
    <source>
        <dbReference type="ARBA" id="ARBA00023196"/>
    </source>
</evidence>
<keyword evidence="5" id="KW-0375">Hydrogen ion transport</keyword>
<dbReference type="Proteomes" id="UP000248021">
    <property type="component" value="Unassembled WGS sequence"/>
</dbReference>
<dbReference type="PANTHER" id="PTHR11693">
    <property type="entry name" value="ATP SYNTHASE GAMMA CHAIN"/>
    <property type="match status" value="1"/>
</dbReference>
<dbReference type="PANTHER" id="PTHR11693:SF22">
    <property type="entry name" value="ATP SYNTHASE SUBUNIT GAMMA, MITOCHONDRIAL"/>
    <property type="match status" value="1"/>
</dbReference>
<accession>A0A2V3UH42</accession>
<evidence type="ECO:0000256" key="4">
    <source>
        <dbReference type="ARBA" id="ARBA00022448"/>
    </source>
</evidence>
<dbReference type="Gene3D" id="3.40.1380.10">
    <property type="match status" value="1"/>
</dbReference>
<evidence type="ECO:0000256" key="1">
    <source>
        <dbReference type="ARBA" id="ARBA00003456"/>
    </source>
</evidence>
<dbReference type="Gene3D" id="1.10.287.80">
    <property type="entry name" value="ATP synthase, gamma subunit, helix hairpin domain"/>
    <property type="match status" value="1"/>
</dbReference>
<name>A0A2V3UH42_9HYPH</name>
<proteinExistence type="inferred from homology"/>
<keyword evidence="7" id="KW-0472">Membrane</keyword>
<evidence type="ECO:0000256" key="9">
    <source>
        <dbReference type="ARBA" id="ARBA00023310"/>
    </source>
</evidence>
<gene>
    <name evidence="10" type="ORF">C7450_101444</name>
</gene>
<dbReference type="EMBL" id="QJJK01000001">
    <property type="protein sequence ID" value="PXW64685.1"/>
    <property type="molecule type" value="Genomic_DNA"/>
</dbReference>
<dbReference type="Pfam" id="PF00231">
    <property type="entry name" value="ATP-synt"/>
    <property type="match status" value="1"/>
</dbReference>
<evidence type="ECO:0000256" key="6">
    <source>
        <dbReference type="ARBA" id="ARBA00023065"/>
    </source>
</evidence>
<reference evidence="10 11" key="1">
    <citation type="submission" date="2018-05" db="EMBL/GenBank/DDBJ databases">
        <title>Genomic Encyclopedia of Type Strains, Phase IV (KMG-IV): sequencing the most valuable type-strain genomes for metagenomic binning, comparative biology and taxonomic classification.</title>
        <authorList>
            <person name="Goeker M."/>
        </authorList>
    </citation>
    <scope>NUCLEOTIDE SEQUENCE [LARGE SCALE GENOMIC DNA]</scope>
    <source>
        <strain evidence="10 11">DSM 6462</strain>
    </source>
</reference>
<dbReference type="GO" id="GO:0045259">
    <property type="term" value="C:proton-transporting ATP synthase complex"/>
    <property type="evidence" value="ECO:0007669"/>
    <property type="project" value="UniProtKB-KW"/>
</dbReference>
<keyword evidence="4" id="KW-0813">Transport</keyword>
<keyword evidence="11" id="KW-1185">Reference proteome</keyword>
<evidence type="ECO:0000313" key="10">
    <source>
        <dbReference type="EMBL" id="PXW64685.1"/>
    </source>
</evidence>
<keyword evidence="9" id="KW-0066">ATP synthesis</keyword>